<evidence type="ECO:0000256" key="1">
    <source>
        <dbReference type="SAM" id="MobiDB-lite"/>
    </source>
</evidence>
<feature type="transmembrane region" description="Helical" evidence="2">
    <location>
        <begin position="442"/>
        <end position="466"/>
    </location>
</feature>
<reference evidence="3" key="1">
    <citation type="submission" date="2021-01" db="EMBL/GenBank/DDBJ databases">
        <authorList>
            <person name="Li R."/>
            <person name="Bekaert M."/>
        </authorList>
    </citation>
    <scope>NUCLEOTIDE SEQUENCE</scope>
    <source>
        <strain evidence="3">Farmed</strain>
    </source>
</reference>
<feature type="compositionally biased region" description="Basic and acidic residues" evidence="1">
    <location>
        <begin position="137"/>
        <end position="148"/>
    </location>
</feature>
<keyword evidence="2" id="KW-0472">Membrane</keyword>
<feature type="transmembrane region" description="Helical" evidence="2">
    <location>
        <begin position="324"/>
        <end position="341"/>
    </location>
</feature>
<accession>A0A812DXH6</accession>
<evidence type="ECO:0000256" key="2">
    <source>
        <dbReference type="SAM" id="Phobius"/>
    </source>
</evidence>
<evidence type="ECO:0000313" key="3">
    <source>
        <dbReference type="EMBL" id="CAE1313127.1"/>
    </source>
</evidence>
<organism evidence="3 4">
    <name type="scientific">Acanthosepion pharaonis</name>
    <name type="common">Pharaoh cuttlefish</name>
    <name type="synonym">Sepia pharaonis</name>
    <dbReference type="NCBI Taxonomy" id="158019"/>
    <lineage>
        <taxon>Eukaryota</taxon>
        <taxon>Metazoa</taxon>
        <taxon>Spiralia</taxon>
        <taxon>Lophotrochozoa</taxon>
        <taxon>Mollusca</taxon>
        <taxon>Cephalopoda</taxon>
        <taxon>Coleoidea</taxon>
        <taxon>Decapodiformes</taxon>
        <taxon>Sepiida</taxon>
        <taxon>Sepiina</taxon>
        <taxon>Sepiidae</taxon>
        <taxon>Acanthosepion</taxon>
    </lineage>
</organism>
<feature type="transmembrane region" description="Helical" evidence="2">
    <location>
        <begin position="576"/>
        <end position="597"/>
    </location>
</feature>
<protein>
    <submittedName>
        <fullName evidence="3">Uncharacterized protein</fullName>
    </submittedName>
</protein>
<feature type="transmembrane region" description="Helical" evidence="2">
    <location>
        <begin position="472"/>
        <end position="495"/>
    </location>
</feature>
<keyword evidence="2" id="KW-0812">Transmembrane</keyword>
<feature type="transmembrane region" description="Helical" evidence="2">
    <location>
        <begin position="407"/>
        <end position="430"/>
    </location>
</feature>
<feature type="transmembrane region" description="Helical" evidence="2">
    <location>
        <begin position="376"/>
        <end position="401"/>
    </location>
</feature>
<feature type="transmembrane region" description="Helical" evidence="2">
    <location>
        <begin position="296"/>
        <end position="317"/>
    </location>
</feature>
<proteinExistence type="predicted"/>
<dbReference type="Proteomes" id="UP000597762">
    <property type="component" value="Unassembled WGS sequence"/>
</dbReference>
<feature type="transmembrane region" description="Helical" evidence="2">
    <location>
        <begin position="347"/>
        <end position="369"/>
    </location>
</feature>
<evidence type="ECO:0000313" key="4">
    <source>
        <dbReference type="Proteomes" id="UP000597762"/>
    </source>
</evidence>
<feature type="region of interest" description="Disordered" evidence="1">
    <location>
        <begin position="99"/>
        <end position="148"/>
    </location>
</feature>
<comment type="caution">
    <text evidence="3">The sequence shown here is derived from an EMBL/GenBank/DDBJ whole genome shotgun (WGS) entry which is preliminary data.</text>
</comment>
<feature type="transmembrane region" description="Helical" evidence="2">
    <location>
        <begin position="238"/>
        <end position="259"/>
    </location>
</feature>
<sequence length="600" mass="69195">MSTAFEELIFTFFFLYKRLSVFIRNSFFLRKCLFISSPSELSFITEDDAAPSISIHRKKKRKREERQSPRSELLEVVLRLRSPSHRYLTSGKTVSVIRRGSETTEGLSESSSGLLNRRPAPGVASGRGPKALLVRNHQTEGRRRDGSFSDRELARYRKYLSQRAPGYGITNTARHDIGAIRILFVPRVTNINQRRQFLFRTERPTERLAEPDPPSDPASTLYSGRWRGPGADEVGWCVHLPLASSCVFLSFFFLLIHCLSSFPPSFLERCALHFSLSLFFLSFSFSLDLFSTYLSLFYLSLSLSLVFLFLFISFLYFSLLSLSLSLSFLLISLLPFTLFNLSSCFSFSSHILSTFLSLLSFLLPLSLSLSRFSFSYLFSISLSSIFPHSLSLIFTFFLISFQTFSLFYPSLSLSLFSFFSHLFLLFSLSLMSLSFFPFLSPLFYFSFSLTLLTPPLSLSLLFFLFFSFRFYFSLFFSIMSNPSLTLVLPFLHIYFIPSSLSLSFFPLSLLFSPSFFFFSFRFYFSLSFLSRLTPLSLSFFLFFSSLFYLSLPVYLSRFVFTIHLFYNFLSIRSLPLSLSLSLSLSRFPFLLTSFLPFSLF</sequence>
<keyword evidence="2" id="KW-1133">Transmembrane helix</keyword>
<feature type="transmembrane region" description="Helical" evidence="2">
    <location>
        <begin position="502"/>
        <end position="524"/>
    </location>
</feature>
<feature type="transmembrane region" description="Helical" evidence="2">
    <location>
        <begin position="536"/>
        <end position="555"/>
    </location>
</feature>
<dbReference type="AlphaFoldDB" id="A0A812DXH6"/>
<feature type="compositionally biased region" description="Low complexity" evidence="1">
    <location>
        <begin position="103"/>
        <end position="115"/>
    </location>
</feature>
<name>A0A812DXH6_ACAPH</name>
<gene>
    <name evidence="3" type="ORF">SPHA_64252</name>
</gene>
<dbReference type="EMBL" id="CAHIKZ030004626">
    <property type="protein sequence ID" value="CAE1313127.1"/>
    <property type="molecule type" value="Genomic_DNA"/>
</dbReference>
<keyword evidence="4" id="KW-1185">Reference proteome</keyword>